<evidence type="ECO:0000256" key="1">
    <source>
        <dbReference type="ARBA" id="ARBA00009431"/>
    </source>
</evidence>
<dbReference type="Gramene" id="TVU06892">
    <property type="protein sequence ID" value="TVU06892"/>
    <property type="gene ID" value="EJB05_46928"/>
</dbReference>
<proteinExistence type="inferred from homology"/>
<accession>A0A5J9T6D4</accession>
<evidence type="ECO:0000313" key="3">
    <source>
        <dbReference type="EMBL" id="TVU06892.1"/>
    </source>
</evidence>
<dbReference type="PRINTS" id="PR00724">
    <property type="entry name" value="CRBOXYPTASEC"/>
</dbReference>
<keyword evidence="2" id="KW-0121">Carboxypeptidase</keyword>
<dbReference type="PANTHER" id="PTHR11802">
    <property type="entry name" value="SERINE PROTEASE FAMILY S10 SERINE CARBOXYPEPTIDASE"/>
    <property type="match status" value="1"/>
</dbReference>
<dbReference type="AlphaFoldDB" id="A0A5J9T6D4"/>
<evidence type="ECO:0000256" key="2">
    <source>
        <dbReference type="RuleBase" id="RU361156"/>
    </source>
</evidence>
<dbReference type="GO" id="GO:0006508">
    <property type="term" value="P:proteolysis"/>
    <property type="evidence" value="ECO:0007669"/>
    <property type="project" value="UniProtKB-KW"/>
</dbReference>
<dbReference type="PROSITE" id="PS00131">
    <property type="entry name" value="CARBOXYPEPT_SER_SER"/>
    <property type="match status" value="1"/>
</dbReference>
<feature type="signal peptide" evidence="2">
    <location>
        <begin position="1"/>
        <end position="22"/>
    </location>
</feature>
<dbReference type="EMBL" id="RWGY01000045">
    <property type="protein sequence ID" value="TVU06892.1"/>
    <property type="molecule type" value="Genomic_DNA"/>
</dbReference>
<keyword evidence="2" id="KW-0378">Hydrolase</keyword>
<dbReference type="SUPFAM" id="SSF53474">
    <property type="entry name" value="alpha/beta-Hydrolases"/>
    <property type="match status" value="1"/>
</dbReference>
<dbReference type="InterPro" id="IPR029058">
    <property type="entry name" value="AB_hydrolase_fold"/>
</dbReference>
<feature type="chain" id="PRO_5023976496" description="Carboxypeptidase" evidence="2">
    <location>
        <begin position="23"/>
        <end position="438"/>
    </location>
</feature>
<comment type="similarity">
    <text evidence="1 2">Belongs to the peptidase S10 family.</text>
</comment>
<dbReference type="Proteomes" id="UP000324897">
    <property type="component" value="Unassembled WGS sequence"/>
</dbReference>
<sequence>MATRPMDLLFCLFCLLFHGGIAISTGTSDGMERWGYAQTRPKVNTFWWWYQSPQRVSLPAKPWPTILWLQGGPGGSGVGRGNFVEIGPLDVNLKSRNWTWLHKADLIFVDTPVGVGYSYVEDPSAMATTDAQAATDIVELLKVLTKELPTLKGSPLFLVGESYGGKFAAMVGVHVTRAIRAGTLKLTLGGVCLGDSWISPEDFTLSYTQLLHSVSRLPGNAVGDTSRMAEAVKEQIAAGHFAAAQKTWTDLLDLIDSKTNSVNMNNFMLDAGMNPVPASKKSGTAPNTLDGIMNGVVKSKLKIIPKNLVWKEATLEVYEALANNFMKPAINEVDELLSHGVNVTVYNGQLDVICPTIGVEAWVNKLKWSGLKKFLNLSRQPLNYCYPAIYCSKIIKAYVSSYGNLNFYWILGAGHMVPVDQPYVAFRMITTVIQAPDS</sequence>
<dbReference type="InterPro" id="IPR001563">
    <property type="entry name" value="Peptidase_S10"/>
</dbReference>
<reference evidence="3 4" key="1">
    <citation type="journal article" date="2019" name="Sci. Rep.">
        <title>A high-quality genome of Eragrostis curvula grass provides insights into Poaceae evolution and supports new strategies to enhance forage quality.</title>
        <authorList>
            <person name="Carballo J."/>
            <person name="Santos B.A.C.M."/>
            <person name="Zappacosta D."/>
            <person name="Garbus I."/>
            <person name="Selva J.P."/>
            <person name="Gallo C.A."/>
            <person name="Diaz A."/>
            <person name="Albertini E."/>
            <person name="Caccamo M."/>
            <person name="Echenique V."/>
        </authorList>
    </citation>
    <scope>NUCLEOTIDE SEQUENCE [LARGE SCALE GENOMIC DNA]</scope>
    <source>
        <strain evidence="4">cv. Victoria</strain>
        <tissue evidence="3">Leaf</tissue>
    </source>
</reference>
<dbReference type="Pfam" id="PF00450">
    <property type="entry name" value="Peptidase_S10"/>
    <property type="match status" value="1"/>
</dbReference>
<dbReference type="OrthoDB" id="664755at2759"/>
<dbReference type="GO" id="GO:0004185">
    <property type="term" value="F:serine-type carboxypeptidase activity"/>
    <property type="evidence" value="ECO:0007669"/>
    <property type="project" value="UniProtKB-UniRule"/>
</dbReference>
<organism evidence="3 4">
    <name type="scientific">Eragrostis curvula</name>
    <name type="common">weeping love grass</name>
    <dbReference type="NCBI Taxonomy" id="38414"/>
    <lineage>
        <taxon>Eukaryota</taxon>
        <taxon>Viridiplantae</taxon>
        <taxon>Streptophyta</taxon>
        <taxon>Embryophyta</taxon>
        <taxon>Tracheophyta</taxon>
        <taxon>Spermatophyta</taxon>
        <taxon>Magnoliopsida</taxon>
        <taxon>Liliopsida</taxon>
        <taxon>Poales</taxon>
        <taxon>Poaceae</taxon>
        <taxon>PACMAD clade</taxon>
        <taxon>Chloridoideae</taxon>
        <taxon>Eragrostideae</taxon>
        <taxon>Eragrostidinae</taxon>
        <taxon>Eragrostis</taxon>
    </lineage>
</organism>
<dbReference type="EC" id="3.4.16.-" evidence="2"/>
<dbReference type="Gene3D" id="3.40.50.1820">
    <property type="entry name" value="alpha/beta hydrolase"/>
    <property type="match status" value="1"/>
</dbReference>
<name>A0A5J9T6D4_9POAL</name>
<evidence type="ECO:0000313" key="4">
    <source>
        <dbReference type="Proteomes" id="UP000324897"/>
    </source>
</evidence>
<dbReference type="PANTHER" id="PTHR11802:SF314">
    <property type="entry name" value="CARBOXYPEPTIDASE"/>
    <property type="match status" value="1"/>
</dbReference>
<protein>
    <recommendedName>
        <fullName evidence="2">Carboxypeptidase</fullName>
        <ecNumber evidence="2">3.4.16.-</ecNumber>
    </recommendedName>
</protein>
<gene>
    <name evidence="3" type="ORF">EJB05_46928</name>
</gene>
<keyword evidence="2" id="KW-0645">Protease</keyword>
<keyword evidence="4" id="KW-1185">Reference proteome</keyword>
<keyword evidence="2" id="KW-0732">Signal</keyword>
<comment type="caution">
    <text evidence="3">The sequence shown here is derived from an EMBL/GenBank/DDBJ whole genome shotgun (WGS) entry which is preliminary data.</text>
</comment>
<dbReference type="InterPro" id="IPR018202">
    <property type="entry name" value="Ser_caboxypep_ser_AS"/>
</dbReference>